<feature type="region of interest" description="Disordered" evidence="1">
    <location>
        <begin position="176"/>
        <end position="219"/>
    </location>
</feature>
<evidence type="ECO:0000256" key="1">
    <source>
        <dbReference type="SAM" id="MobiDB-lite"/>
    </source>
</evidence>
<dbReference type="RefSeq" id="WP_055680945.1">
    <property type="nucleotide sequence ID" value="NZ_CANMUL010000003.1"/>
</dbReference>
<proteinExistence type="predicted"/>
<name>A0A0M6XK30_9RHOB</name>
<dbReference type="OrthoDB" id="7659325at2"/>
<feature type="region of interest" description="Disordered" evidence="1">
    <location>
        <begin position="1"/>
        <end position="101"/>
    </location>
</feature>
<reference evidence="2 3" key="1">
    <citation type="submission" date="2015-07" db="EMBL/GenBank/DDBJ databases">
        <authorList>
            <person name="Noorani M."/>
        </authorList>
    </citation>
    <scope>NUCLEOTIDE SEQUENCE [LARGE SCALE GENOMIC DNA]</scope>
    <source>
        <strain evidence="2 3">CECT 5088</strain>
    </source>
</reference>
<feature type="compositionally biased region" description="Low complexity" evidence="1">
    <location>
        <begin position="1"/>
        <end position="21"/>
    </location>
</feature>
<protein>
    <recommendedName>
        <fullName evidence="4">Late embryogenesis abundant protein</fullName>
    </recommendedName>
</protein>
<evidence type="ECO:0000313" key="3">
    <source>
        <dbReference type="Proteomes" id="UP000048908"/>
    </source>
</evidence>
<evidence type="ECO:0000313" key="2">
    <source>
        <dbReference type="EMBL" id="CTQ31459.1"/>
    </source>
</evidence>
<dbReference type="EMBL" id="CXPG01000009">
    <property type="protein sequence ID" value="CTQ31459.1"/>
    <property type="molecule type" value="Genomic_DNA"/>
</dbReference>
<organism evidence="2 3">
    <name type="scientific">Jannaschia rubra</name>
    <dbReference type="NCBI Taxonomy" id="282197"/>
    <lineage>
        <taxon>Bacteria</taxon>
        <taxon>Pseudomonadati</taxon>
        <taxon>Pseudomonadota</taxon>
        <taxon>Alphaproteobacteria</taxon>
        <taxon>Rhodobacterales</taxon>
        <taxon>Roseobacteraceae</taxon>
        <taxon>Jannaschia</taxon>
    </lineage>
</organism>
<gene>
    <name evidence="2" type="ORF">JAN5088_00217</name>
</gene>
<feature type="compositionally biased region" description="Basic and acidic residues" evidence="1">
    <location>
        <begin position="63"/>
        <end position="90"/>
    </location>
</feature>
<feature type="compositionally biased region" description="Basic and acidic residues" evidence="1">
    <location>
        <begin position="176"/>
        <end position="200"/>
    </location>
</feature>
<keyword evidence="3" id="KW-1185">Reference proteome</keyword>
<sequence>MSAKKTTSSATSPTSNKTTPTGKPEPIGSAALKDERGGQSPVDEAVATAKEAADEAQSGAAGLKDKAKAEASRLAGEARDMAEGRAEGLKEQATSRIDETADNIRSAGREFGDDSYQAQAADYLASNLSQAAEMIREQDFSSLADDVSSFARRNPAMFLGGAALVGFAAARLMKSSEENRSDYARNDYARNDYGRNDYARNEYGQDDFGRDYGRGGVTR</sequence>
<dbReference type="AlphaFoldDB" id="A0A0M6XK30"/>
<dbReference type="Proteomes" id="UP000048908">
    <property type="component" value="Unassembled WGS sequence"/>
</dbReference>
<evidence type="ECO:0008006" key="4">
    <source>
        <dbReference type="Google" id="ProtNLM"/>
    </source>
</evidence>
<accession>A0A0M6XK30</accession>
<dbReference type="STRING" id="282197.SAMN04488517_101200"/>